<evidence type="ECO:0000259" key="1">
    <source>
        <dbReference type="Pfam" id="PF14397"/>
    </source>
</evidence>
<organism evidence="2 3">
    <name type="scientific">Microbacterium mangrovi</name>
    <dbReference type="NCBI Taxonomy" id="1348253"/>
    <lineage>
        <taxon>Bacteria</taxon>
        <taxon>Bacillati</taxon>
        <taxon>Actinomycetota</taxon>
        <taxon>Actinomycetes</taxon>
        <taxon>Micrococcales</taxon>
        <taxon>Microbacteriaceae</taxon>
        <taxon>Microbacterium</taxon>
    </lineage>
</organism>
<dbReference type="STRING" id="1348253.LK09_11070"/>
<evidence type="ECO:0000313" key="2">
    <source>
        <dbReference type="EMBL" id="KHK97340.1"/>
    </source>
</evidence>
<dbReference type="AlphaFoldDB" id="A0A0B2A2T0"/>
<dbReference type="OrthoDB" id="2077809at2"/>
<comment type="caution">
    <text evidence="2">The sequence shown here is derived from an EMBL/GenBank/DDBJ whole genome shotgun (WGS) entry which is preliminary data.</text>
</comment>
<proteinExistence type="predicted"/>
<dbReference type="EMBL" id="JTDK01000010">
    <property type="protein sequence ID" value="KHK97340.1"/>
    <property type="molecule type" value="Genomic_DNA"/>
</dbReference>
<accession>A0A0B2A2T0</accession>
<dbReference type="Pfam" id="PF14397">
    <property type="entry name" value="ATPgrasp_ST"/>
    <property type="match status" value="1"/>
</dbReference>
<dbReference type="RefSeq" id="WP_039399258.1">
    <property type="nucleotide sequence ID" value="NZ_JTDK01000010.1"/>
</dbReference>
<keyword evidence="3" id="KW-1185">Reference proteome</keyword>
<feature type="domain" description="Alpha-L-glutamate ligase-related protein ATP-grasp" evidence="1">
    <location>
        <begin position="172"/>
        <end position="315"/>
    </location>
</feature>
<evidence type="ECO:0000313" key="3">
    <source>
        <dbReference type="Proteomes" id="UP000031030"/>
    </source>
</evidence>
<dbReference type="SUPFAM" id="SSF56059">
    <property type="entry name" value="Glutathione synthetase ATP-binding domain-like"/>
    <property type="match status" value="1"/>
</dbReference>
<gene>
    <name evidence="2" type="ORF">LK09_11070</name>
</gene>
<sequence length="338" mass="38504">MQIDVKARARYAVNRLKRFSPTRIWALARKIGGEHHKWTLPVFVDMLWWAAFHDTAFIDYYEADFASLTPKERKTFMTSLIQHHIAVSVNDAEVAELFADKRRFLRRFAPYVHREWIDLEEVGAAELQAFCERNPIIIAKVPISREGHGVFRHDTTGVTDWEAYHAELVGNGQLLVEQPIVQHPYLAEYCAGTVNTTRVTTYFDGTTVHRLVMVQKFGRGSVSDQFSWGGFFTMLDDDGHSVGRGHSGKNDTFYAVHPDSGRSIIDYQVPLWDQVEALTDKIGREVPEVPYVGWDIAVTADGPELIEGNWIPGLYESRVLATGIRTGTRPRHEAVMTW</sequence>
<dbReference type="InterPro" id="IPR039523">
    <property type="entry name" value="RimK-rel_E_lig_ATP-grasp"/>
</dbReference>
<protein>
    <recommendedName>
        <fullName evidence="1">Alpha-L-glutamate ligase-related protein ATP-grasp domain-containing protein</fullName>
    </recommendedName>
</protein>
<dbReference type="Proteomes" id="UP000031030">
    <property type="component" value="Unassembled WGS sequence"/>
</dbReference>
<name>A0A0B2A2T0_9MICO</name>
<reference evidence="2 3" key="1">
    <citation type="submission" date="2014-11" db="EMBL/GenBank/DDBJ databases">
        <title>Genome sequence of Microbacterium mangrovi MUSC 115(T).</title>
        <authorList>
            <person name="Lee L.-H."/>
        </authorList>
    </citation>
    <scope>NUCLEOTIDE SEQUENCE [LARGE SCALE GENOMIC DNA]</scope>
    <source>
        <strain evidence="2 3">MUSC 115</strain>
    </source>
</reference>